<dbReference type="InterPro" id="IPR015373">
    <property type="entry name" value="Interferon/interleukin_rcp_dom"/>
</dbReference>
<dbReference type="SUPFAM" id="SSF49265">
    <property type="entry name" value="Fibronectin type III"/>
    <property type="match status" value="2"/>
</dbReference>
<dbReference type="Pfam" id="PF01108">
    <property type="entry name" value="Tissue_fac"/>
    <property type="match status" value="1"/>
</dbReference>
<proteinExistence type="predicted"/>
<dbReference type="InterPro" id="IPR003961">
    <property type="entry name" value="FN3_dom"/>
</dbReference>
<feature type="region of interest" description="Disordered" evidence="1">
    <location>
        <begin position="355"/>
        <end position="382"/>
    </location>
</feature>
<feature type="compositionally biased region" description="Basic and acidic residues" evidence="1">
    <location>
        <begin position="522"/>
        <end position="533"/>
    </location>
</feature>
<evidence type="ECO:0000313" key="6">
    <source>
        <dbReference type="Proteomes" id="UP001176940"/>
    </source>
</evidence>
<dbReference type="Proteomes" id="UP001176940">
    <property type="component" value="Unassembled WGS sequence"/>
</dbReference>
<dbReference type="InterPro" id="IPR050650">
    <property type="entry name" value="Type-II_Cytokine-TF_Rcpt"/>
</dbReference>
<feature type="region of interest" description="Disordered" evidence="1">
    <location>
        <begin position="497"/>
        <end position="558"/>
    </location>
</feature>
<dbReference type="InterPro" id="IPR013783">
    <property type="entry name" value="Ig-like_fold"/>
</dbReference>
<protein>
    <submittedName>
        <fullName evidence="5">Uncharacterized protein</fullName>
    </submittedName>
</protein>
<dbReference type="InterPro" id="IPR036116">
    <property type="entry name" value="FN3_sf"/>
</dbReference>
<keyword evidence="2" id="KW-0472">Membrane</keyword>
<keyword evidence="2" id="KW-1133">Transmembrane helix</keyword>
<evidence type="ECO:0000313" key="5">
    <source>
        <dbReference type="EMBL" id="CAJ0930455.1"/>
    </source>
</evidence>
<keyword evidence="6" id="KW-1185">Reference proteome</keyword>
<feature type="domain" description="Interferon/interleukin receptor" evidence="4">
    <location>
        <begin position="118"/>
        <end position="217"/>
    </location>
</feature>
<dbReference type="PANTHER" id="PTHR20859">
    <property type="entry name" value="INTERFERON/INTERLEUKIN RECEPTOR"/>
    <property type="match status" value="1"/>
</dbReference>
<feature type="domain" description="Fibronectin type-III" evidence="3">
    <location>
        <begin position="18"/>
        <end position="106"/>
    </location>
</feature>
<name>A0ABN9L0T8_9NEOB</name>
<evidence type="ECO:0000256" key="2">
    <source>
        <dbReference type="SAM" id="Phobius"/>
    </source>
</evidence>
<feature type="compositionally biased region" description="Polar residues" evidence="1">
    <location>
        <begin position="365"/>
        <end position="381"/>
    </location>
</feature>
<dbReference type="PANTHER" id="PTHR20859:SF90">
    <property type="entry name" value="INTERLEUKIN-10 RECEPTOR SUBUNIT ALPHA"/>
    <property type="match status" value="1"/>
</dbReference>
<dbReference type="EMBL" id="CAUEEQ010006668">
    <property type="protein sequence ID" value="CAJ0930455.1"/>
    <property type="molecule type" value="Genomic_DNA"/>
</dbReference>
<keyword evidence="2" id="KW-0812">Transmembrane</keyword>
<evidence type="ECO:0000256" key="1">
    <source>
        <dbReference type="SAM" id="MobiDB-lite"/>
    </source>
</evidence>
<evidence type="ECO:0000259" key="3">
    <source>
        <dbReference type="Pfam" id="PF01108"/>
    </source>
</evidence>
<evidence type="ECO:0000259" key="4">
    <source>
        <dbReference type="Pfam" id="PF09294"/>
    </source>
</evidence>
<dbReference type="Pfam" id="PF09294">
    <property type="entry name" value="Interfer-bind"/>
    <property type="match status" value="1"/>
</dbReference>
<feature type="compositionally biased region" description="Basic and acidic residues" evidence="1">
    <location>
        <begin position="497"/>
        <end position="514"/>
    </location>
</feature>
<sequence>MTKEKFKEICQEDSTTKTSGEDLASPTNVSFQKDFFHHVLIWDHHKTNDGILYEIQYRSYGSNWTSVSHCHFISHRYCNLTAETLPKSLGYFGRVRSVLGNQTSKWTQSTRYKFEDVNLPPPSVALAVNGSSIHVELTLARVTKNNITRDYKDVFPYCRIYKVQIRRTRDNHTHLKTEESFSIPDLPRSNEYCLSVEPAIASRQNLGEASSEICIYLPEQGLASTTLLVLAACILSFLVLLISVNFFICLYVRGVVKTPKTLKSLIQRSWSWMDKPPSPVIETMLCWETSLKDHLMAKPRDSPMRSSADSGFGSQQFIHMLKPSPTFLQNSPEKVHEPWTNSDAIEVSVQEEMPNKSLHEEDSGISLSTGSPTLKRTSSYIDTPYRGNPQSCVEKMEVTVSLGYLKQLEPENKPDSFEDQELENTWQPQIKDYLSQRPDDLCKAITDSDIFQETWVPVPETLKTPIPLTGTKEILKVSGKNRGARKEKKCQERLKVSSKNREARKEKMCQERLKVSSKNRGARKEKMCQERLKGPGKSRARNPQRLTLEASFTGEKTV</sequence>
<dbReference type="Gene3D" id="2.60.40.10">
    <property type="entry name" value="Immunoglobulins"/>
    <property type="match status" value="2"/>
</dbReference>
<gene>
    <name evidence="5" type="ORF">RIMI_LOCUS4223038</name>
</gene>
<feature type="transmembrane region" description="Helical" evidence="2">
    <location>
        <begin position="227"/>
        <end position="252"/>
    </location>
</feature>
<organism evidence="5 6">
    <name type="scientific">Ranitomeya imitator</name>
    <name type="common">mimic poison frog</name>
    <dbReference type="NCBI Taxonomy" id="111125"/>
    <lineage>
        <taxon>Eukaryota</taxon>
        <taxon>Metazoa</taxon>
        <taxon>Chordata</taxon>
        <taxon>Craniata</taxon>
        <taxon>Vertebrata</taxon>
        <taxon>Euteleostomi</taxon>
        <taxon>Amphibia</taxon>
        <taxon>Batrachia</taxon>
        <taxon>Anura</taxon>
        <taxon>Neobatrachia</taxon>
        <taxon>Hyloidea</taxon>
        <taxon>Dendrobatidae</taxon>
        <taxon>Dendrobatinae</taxon>
        <taxon>Ranitomeya</taxon>
    </lineage>
</organism>
<accession>A0ABN9L0T8</accession>
<reference evidence="5" key="1">
    <citation type="submission" date="2023-07" db="EMBL/GenBank/DDBJ databases">
        <authorList>
            <person name="Stuckert A."/>
        </authorList>
    </citation>
    <scope>NUCLEOTIDE SEQUENCE</scope>
</reference>
<comment type="caution">
    <text evidence="5">The sequence shown here is derived from an EMBL/GenBank/DDBJ whole genome shotgun (WGS) entry which is preliminary data.</text>
</comment>